<comment type="caution">
    <text evidence="2">The sequence shown here is derived from an EMBL/GenBank/DDBJ whole genome shotgun (WGS) entry which is preliminary data.</text>
</comment>
<dbReference type="AlphaFoldDB" id="A0A5N1K1A7"/>
<reference evidence="2 3" key="1">
    <citation type="submission" date="2019-09" db="EMBL/GenBank/DDBJ databases">
        <title>Biological control of the noxious weed angled onion (Allium triquetrum) thwarted by endophytic bacteria in Victoria, Australia.</title>
        <authorList>
            <person name="Tehranchian P."/>
            <person name="Adair R.J."/>
            <person name="Van T.H."/>
            <person name="Morrison P.D."/>
            <person name="Williams H."/>
            <person name="Lawrie A.C."/>
        </authorList>
    </citation>
    <scope>NUCLEOTIDE SEQUENCE [LARGE SCALE GENOMIC DNA]</scope>
    <source>
        <strain evidence="2 3">RPTAtOch1</strain>
    </source>
</reference>
<feature type="domain" description="Tape measure protein N-terminal" evidence="1">
    <location>
        <begin position="3"/>
        <end position="88"/>
    </location>
</feature>
<dbReference type="Pfam" id="PF20155">
    <property type="entry name" value="TMP_3"/>
    <property type="match status" value="1"/>
</dbReference>
<sequence>MRKMTDTWTDMTSRVDLAAGSIDKGTEVMGRLGEMARRTYSVLSQTAESYLSNATALRELGYNTDESLNYTEALNNALVVSGAKGDRAA</sequence>
<organism evidence="2 3">
    <name type="scientific">Ochrobactrum quorumnocens</name>
    <dbReference type="NCBI Taxonomy" id="271865"/>
    <lineage>
        <taxon>Bacteria</taxon>
        <taxon>Pseudomonadati</taxon>
        <taxon>Pseudomonadota</taxon>
        <taxon>Alphaproteobacteria</taxon>
        <taxon>Hyphomicrobiales</taxon>
        <taxon>Brucellaceae</taxon>
        <taxon>Brucella/Ochrobactrum group</taxon>
        <taxon>Ochrobactrum</taxon>
    </lineage>
</organism>
<gene>
    <name evidence="2" type="ORF">F3W84_04640</name>
</gene>
<keyword evidence="3" id="KW-1185">Reference proteome</keyword>
<evidence type="ECO:0000313" key="2">
    <source>
        <dbReference type="EMBL" id="KAA9370162.1"/>
    </source>
</evidence>
<protein>
    <recommendedName>
        <fullName evidence="1">Tape measure protein N-terminal domain-containing protein</fullName>
    </recommendedName>
</protein>
<dbReference type="InterPro" id="IPR013491">
    <property type="entry name" value="Tape_meas_N"/>
</dbReference>
<dbReference type="Proteomes" id="UP000327108">
    <property type="component" value="Unassembled WGS sequence"/>
</dbReference>
<proteinExistence type="predicted"/>
<evidence type="ECO:0000313" key="3">
    <source>
        <dbReference type="Proteomes" id="UP000327108"/>
    </source>
</evidence>
<accession>A0A5N1K1A7</accession>
<name>A0A5N1K1A7_9HYPH</name>
<evidence type="ECO:0000259" key="1">
    <source>
        <dbReference type="Pfam" id="PF20155"/>
    </source>
</evidence>
<dbReference type="EMBL" id="VYXQ01000003">
    <property type="protein sequence ID" value="KAA9370162.1"/>
    <property type="molecule type" value="Genomic_DNA"/>
</dbReference>